<gene>
    <name evidence="1" type="ORF">HNP84_009637</name>
</gene>
<dbReference type="AlphaFoldDB" id="A0A840PP94"/>
<name>A0A840PP94_9ACTN</name>
<keyword evidence="2" id="KW-1185">Reference proteome</keyword>
<dbReference type="RefSeq" id="WP_185056690.1">
    <property type="nucleotide sequence ID" value="NZ_BAABIX010000071.1"/>
</dbReference>
<protein>
    <submittedName>
        <fullName evidence="1">Uncharacterized protein</fullName>
    </submittedName>
</protein>
<sequence length="391" mass="45246">MARLLRGIDDELYVQYGHFTLGGTDLSRFTSPEGYHFTAAVRMEAWDAEPARPDGSWEPVEESTFVADSGVVHLVAMMDERGHDFLIGPPYFEYGVTAHVQVDGEGGVGGEDAADERWLLRFWPIRDAFDPLKHMRAMERIIRMPEEYVPLPLPPELRAPPLEPRRVPVPVSTAQEWAAMRPGAFDDQLRRTQARLARQGVTVHDWLREQGVDVADDTPITAELIADLQKRPGRFRDRYIDRYYGRAVQREALPHGFEGWEPHVQEERLRELADGELIAEALNPRRVPEFSMPYQQRGVERLYPGTSRRLWRWEDEIIDGEPFDGNLLVDRTVHARDPYTRQIYVSGIVTILRADRRNRRMNWYVVRDAEPHEAARVRCSEATWQEEEPGR</sequence>
<proteinExistence type="predicted"/>
<accession>A0A840PP94</accession>
<reference evidence="1 2" key="1">
    <citation type="submission" date="2020-08" db="EMBL/GenBank/DDBJ databases">
        <title>Genomic Encyclopedia of Type Strains, Phase IV (KMG-IV): sequencing the most valuable type-strain genomes for metagenomic binning, comparative biology and taxonomic classification.</title>
        <authorList>
            <person name="Goeker M."/>
        </authorList>
    </citation>
    <scope>NUCLEOTIDE SEQUENCE [LARGE SCALE GENOMIC DNA]</scope>
    <source>
        <strain evidence="1 2">DSM 45615</strain>
    </source>
</reference>
<comment type="caution">
    <text evidence="1">The sequence shown here is derived from an EMBL/GenBank/DDBJ whole genome shotgun (WGS) entry which is preliminary data.</text>
</comment>
<dbReference type="Proteomes" id="UP000578449">
    <property type="component" value="Unassembled WGS sequence"/>
</dbReference>
<organism evidence="1 2">
    <name type="scientific">Thermocatellispora tengchongensis</name>
    <dbReference type="NCBI Taxonomy" id="1073253"/>
    <lineage>
        <taxon>Bacteria</taxon>
        <taxon>Bacillati</taxon>
        <taxon>Actinomycetota</taxon>
        <taxon>Actinomycetes</taxon>
        <taxon>Streptosporangiales</taxon>
        <taxon>Streptosporangiaceae</taxon>
        <taxon>Thermocatellispora</taxon>
    </lineage>
</organism>
<evidence type="ECO:0000313" key="1">
    <source>
        <dbReference type="EMBL" id="MBB5139873.1"/>
    </source>
</evidence>
<evidence type="ECO:0000313" key="2">
    <source>
        <dbReference type="Proteomes" id="UP000578449"/>
    </source>
</evidence>
<dbReference type="EMBL" id="JACHGN010000034">
    <property type="protein sequence ID" value="MBB5139873.1"/>
    <property type="molecule type" value="Genomic_DNA"/>
</dbReference>